<dbReference type="OrthoDB" id="839733at2"/>
<dbReference type="KEGG" id="cmr:Cycma_4902"/>
<keyword evidence="1" id="KW-0472">Membrane</keyword>
<evidence type="ECO:0000313" key="2">
    <source>
        <dbReference type="EMBL" id="AEL28587.1"/>
    </source>
</evidence>
<dbReference type="HOGENOM" id="CLU_640501_0_0_10"/>
<keyword evidence="1" id="KW-1133">Transmembrane helix</keyword>
<dbReference type="AlphaFoldDB" id="G0J7D3"/>
<accession>G0J7D3</accession>
<proteinExistence type="predicted"/>
<dbReference type="STRING" id="880070.Cycma_4902"/>
<dbReference type="Proteomes" id="UP000001635">
    <property type="component" value="Chromosome"/>
</dbReference>
<name>G0J7D3_CYCMS</name>
<protein>
    <recommendedName>
        <fullName evidence="4">FAD-dependent pyridine nucleotide-disulfide oxidoreductase</fullName>
    </recommendedName>
</protein>
<dbReference type="EMBL" id="CP002955">
    <property type="protein sequence ID" value="AEL28587.1"/>
    <property type="molecule type" value="Genomic_DNA"/>
</dbReference>
<keyword evidence="1" id="KW-0812">Transmembrane</keyword>
<reference evidence="3" key="1">
    <citation type="submission" date="2011-07" db="EMBL/GenBank/DDBJ databases">
        <title>The complete genome of Cyclobacterium marinum DSM 745.</title>
        <authorList>
            <person name="Lucas S."/>
            <person name="Han J."/>
            <person name="Lapidus A."/>
            <person name="Bruce D."/>
            <person name="Goodwin L."/>
            <person name="Pitluck S."/>
            <person name="Peters L."/>
            <person name="Kyrpides N."/>
            <person name="Mavromatis K."/>
            <person name="Ivanova N."/>
            <person name="Ovchinnikova G."/>
            <person name="Chertkov O."/>
            <person name="Detter J.C."/>
            <person name="Tapia R."/>
            <person name="Han C."/>
            <person name="Land M."/>
            <person name="Hauser L."/>
            <person name="Markowitz V."/>
            <person name="Cheng J.-F."/>
            <person name="Hugenholtz P."/>
            <person name="Woyke T."/>
            <person name="Wu D."/>
            <person name="Tindall B."/>
            <person name="Schuetze A."/>
            <person name="Brambilla E."/>
            <person name="Klenk H.-P."/>
            <person name="Eisen J.A."/>
        </authorList>
    </citation>
    <scope>NUCLEOTIDE SEQUENCE [LARGE SCALE GENOMIC DNA]</scope>
    <source>
        <strain evidence="3">ATCC 25205 / DSM 745 / LMG 13164 / NCIMB 1802</strain>
    </source>
</reference>
<evidence type="ECO:0008006" key="4">
    <source>
        <dbReference type="Google" id="ProtNLM"/>
    </source>
</evidence>
<sequence>MKNTFPPNYKKQTVNIVLLAIGISSIDFLLKCQSKYREINVVLFEKSDLGPFLLEALLKAKGKHPLPSSDKCIAMQVDNITFTFNSYPIESIDKEQRVINHRGGKQKYEYLLIEQAKPWKIFSNERQCLSALLSEAYQADYKMNNEEVVLIEGQDMFAISIAIQLLHSGIVPIIICDGARLALTELPEEEAWLIGKYLKYLGVESIYEDQLLFNSLISDKDFLEIKTSKNKTLHAHSIITASVGSLLQVAMDSNGGLSNSNGIKLDHFVSYSANSFGLNQSPRLLNRGFAQGEFKMGASWYNSQCVFSELEWRKYGDISPNCGQDTHNFYWEHPGGEVSFRIQYGKSDFLVKGLSCLGLPFRVGFIEAILEAKCNAYEFMERMKEGMVNQSQVKEVFPLIKKSFGVEFKKEIKKVREPFFKRLIKKLF</sequence>
<evidence type="ECO:0000313" key="3">
    <source>
        <dbReference type="Proteomes" id="UP000001635"/>
    </source>
</evidence>
<gene>
    <name evidence="2" type="ordered locus">Cycma_4902</name>
</gene>
<evidence type="ECO:0000256" key="1">
    <source>
        <dbReference type="SAM" id="Phobius"/>
    </source>
</evidence>
<dbReference type="eggNOG" id="COG0446">
    <property type="taxonomic scope" value="Bacteria"/>
</dbReference>
<dbReference type="RefSeq" id="WP_014022867.1">
    <property type="nucleotide sequence ID" value="NC_015914.1"/>
</dbReference>
<organism evidence="2 3">
    <name type="scientific">Cyclobacterium marinum (strain ATCC 25205 / DSM 745 / LMG 13164 / NCIMB 1802)</name>
    <name type="common">Flectobacillus marinus</name>
    <dbReference type="NCBI Taxonomy" id="880070"/>
    <lineage>
        <taxon>Bacteria</taxon>
        <taxon>Pseudomonadati</taxon>
        <taxon>Bacteroidota</taxon>
        <taxon>Cytophagia</taxon>
        <taxon>Cytophagales</taxon>
        <taxon>Cyclobacteriaceae</taxon>
        <taxon>Cyclobacterium</taxon>
    </lineage>
</organism>
<keyword evidence="3" id="KW-1185">Reference proteome</keyword>
<feature type="transmembrane region" description="Helical" evidence="1">
    <location>
        <begin position="12"/>
        <end position="30"/>
    </location>
</feature>